<dbReference type="Proteomes" id="UP000250443">
    <property type="component" value="Unassembled WGS sequence"/>
</dbReference>
<dbReference type="EMBL" id="UAUF01000013">
    <property type="protein sequence ID" value="SPZ09853.1"/>
    <property type="molecule type" value="Genomic_DNA"/>
</dbReference>
<evidence type="ECO:0000313" key="2">
    <source>
        <dbReference type="EMBL" id="MBF8639207.1"/>
    </source>
</evidence>
<protein>
    <submittedName>
        <fullName evidence="3">Uncharacterized protein</fullName>
    </submittedName>
</protein>
<feature type="region of interest" description="Disordered" evidence="1">
    <location>
        <begin position="1"/>
        <end position="60"/>
    </location>
</feature>
<gene>
    <name evidence="2" type="ORF">IRZ65_00740</name>
    <name evidence="3" type="ORF">NCTC11842_03437</name>
</gene>
<dbReference type="EMBL" id="JADMCD010000001">
    <property type="protein sequence ID" value="MBF8639207.1"/>
    <property type="molecule type" value="Genomic_DNA"/>
</dbReference>
<proteinExistence type="predicted"/>
<sequence>MSDELLASIHAMDPSPINPGGGQESPWPDEPVGPDGIIDHPDDVTDNPDVIDPDTPLVPS</sequence>
<accession>A0A2X2CS53</accession>
<organism evidence="3 4">
    <name type="scientific">Pseudomonas luteola</name>
    <dbReference type="NCBI Taxonomy" id="47886"/>
    <lineage>
        <taxon>Bacteria</taxon>
        <taxon>Pseudomonadati</taxon>
        <taxon>Pseudomonadota</taxon>
        <taxon>Gammaproteobacteria</taxon>
        <taxon>Pseudomonadales</taxon>
        <taxon>Pseudomonadaceae</taxon>
        <taxon>Pseudomonas</taxon>
    </lineage>
</organism>
<reference evidence="3 4" key="1">
    <citation type="submission" date="2018-06" db="EMBL/GenBank/DDBJ databases">
        <authorList>
            <consortium name="Pathogen Informatics"/>
            <person name="Doyle S."/>
        </authorList>
    </citation>
    <scope>NUCLEOTIDE SEQUENCE [LARGE SCALE GENOMIC DNA]</scope>
    <source>
        <strain evidence="3 4">NCTC11842</strain>
    </source>
</reference>
<name>A0A2X2CS53_PSELU</name>
<keyword evidence="5" id="KW-1185">Reference proteome</keyword>
<evidence type="ECO:0000313" key="3">
    <source>
        <dbReference type="EMBL" id="SPZ09853.1"/>
    </source>
</evidence>
<evidence type="ECO:0000256" key="1">
    <source>
        <dbReference type="SAM" id="MobiDB-lite"/>
    </source>
</evidence>
<dbReference type="AlphaFoldDB" id="A0A2X2CS53"/>
<evidence type="ECO:0000313" key="4">
    <source>
        <dbReference type="Proteomes" id="UP000250443"/>
    </source>
</evidence>
<reference evidence="2 5" key="2">
    <citation type="submission" date="2020-10" db="EMBL/GenBank/DDBJ databases">
        <title>Genome sequences of Pseudomonas isolates.</title>
        <authorList>
            <person name="Wessels L."/>
            <person name="Reich F."/>
            <person name="Hammerl J."/>
        </authorList>
    </citation>
    <scope>NUCLEOTIDE SEQUENCE [LARGE SCALE GENOMIC DNA]</scope>
    <source>
        <strain evidence="2 5">20-MO00624-0</strain>
    </source>
</reference>
<dbReference type="RefSeq" id="WP_010797496.1">
    <property type="nucleotide sequence ID" value="NZ_CP044086.1"/>
</dbReference>
<evidence type="ECO:0000313" key="5">
    <source>
        <dbReference type="Proteomes" id="UP000626180"/>
    </source>
</evidence>
<dbReference type="Proteomes" id="UP000626180">
    <property type="component" value="Unassembled WGS sequence"/>
</dbReference>